<evidence type="ECO:0000313" key="1">
    <source>
        <dbReference type="EMBL" id="KAL2054578.1"/>
    </source>
</evidence>
<keyword evidence="2" id="KW-1185">Reference proteome</keyword>
<sequence>MMTKCRFVDWMYRGKDSTSFGEETVRALGENDFKELQHFLSKSPERQDSGTLHDTALAKFQTFYDDEILESGEPLNRLGAPSGPENVEMGLVMHCQSKEGEVGEFWCRKQEHSDTDRERSKQRLRLWF</sequence>
<dbReference type="Proteomes" id="UP001590951">
    <property type="component" value="Unassembled WGS sequence"/>
</dbReference>
<dbReference type="EMBL" id="JBHFEH010000015">
    <property type="protein sequence ID" value="KAL2054578.1"/>
    <property type="molecule type" value="Genomic_DNA"/>
</dbReference>
<gene>
    <name evidence="1" type="ORF">ABVK25_005326</name>
</gene>
<organism evidence="1 2">
    <name type="scientific">Lepraria finkii</name>
    <dbReference type="NCBI Taxonomy" id="1340010"/>
    <lineage>
        <taxon>Eukaryota</taxon>
        <taxon>Fungi</taxon>
        <taxon>Dikarya</taxon>
        <taxon>Ascomycota</taxon>
        <taxon>Pezizomycotina</taxon>
        <taxon>Lecanoromycetes</taxon>
        <taxon>OSLEUM clade</taxon>
        <taxon>Lecanoromycetidae</taxon>
        <taxon>Lecanorales</taxon>
        <taxon>Lecanorineae</taxon>
        <taxon>Stereocaulaceae</taxon>
        <taxon>Lepraria</taxon>
    </lineage>
</organism>
<name>A0ABR4BFA3_9LECA</name>
<evidence type="ECO:0000313" key="2">
    <source>
        <dbReference type="Proteomes" id="UP001590951"/>
    </source>
</evidence>
<proteinExistence type="predicted"/>
<accession>A0ABR4BFA3</accession>
<protein>
    <submittedName>
        <fullName evidence="1">Uncharacterized protein</fullName>
    </submittedName>
</protein>
<reference evidence="1 2" key="1">
    <citation type="submission" date="2024-09" db="EMBL/GenBank/DDBJ databases">
        <title>Rethinking Asexuality: The Enigmatic Case of Functional Sexual Genes in Lepraria (Stereocaulaceae).</title>
        <authorList>
            <person name="Doellman M."/>
            <person name="Sun Y."/>
            <person name="Barcenas-Pena A."/>
            <person name="Lumbsch H.T."/>
            <person name="Grewe F."/>
        </authorList>
    </citation>
    <scope>NUCLEOTIDE SEQUENCE [LARGE SCALE GENOMIC DNA]</scope>
    <source>
        <strain evidence="1 2">Grewe 0041</strain>
    </source>
</reference>
<comment type="caution">
    <text evidence="1">The sequence shown here is derived from an EMBL/GenBank/DDBJ whole genome shotgun (WGS) entry which is preliminary data.</text>
</comment>